<sequence length="1389" mass="152497">MEEAQGGQPKKKMTKQLTGKRDDTALHSAARAGNLDEVKDILTGTEEAKLKELLPKQNQSGETALYVAAEYGHVDLVAEMIKCYDLADAGIKARNGFDAFHIAAKEGHLEVLKVLLAVYPELAMTVDLTNTTALHTAAMQGHVEVLNFLIEAESSLITIARSNGKTALHSAARNGRLEVLKTLLAADSVIAIRTDKKGQTALHMAVKGQNIEVVEELIKAEPASVNMVDTKGNSPLHIATRKGREQVLDVICQLNSKRNPDISSNFMVVKLASLIVRLLLANSETNLNGVNRTGETALDTAEKTGHSNLAALLREHGVESAKNMKPQNNPARELKQTVSDIKHEVHYQLEHTRQTRRRVHGIAKRLHKMHAEGLNNAINSTTVVAVLIATIAFAAIFQVPGQFVDKPEEAVGGVALGEAHVSQKPAFIIFFVFDSIALFISLAVVVVQTSVVVIESKAKRQLMAVINKLMWLACVLISVAYLAMSFIVVGKHEKWMAVAVTIVGAVIMAATLGTMIYWVIRHRIEDSNMRSIRKSSMGSRSKSGSINMMSDTEVLNNDYKKFYSACDRKMDDELLELQKQFEYAQQAKSSIRLSERNVVELVQKLHELHIIDFDLLHTVSGKEYITPEQLRHEIITEIKKVGRVSLIDLADITGVDLYHVEKQAEQVVSGDPGLMLIQGEIISQSYWDSVAEEINERLQECSQLALAELAAQLQISSELVTSVLEPRLGTMVKGRLEGGQLYTPAYVARVGAMVRGAARGITVPINLSALWSTLQKLLLEMDGATGVAVEGSFFQSLFNGLVKEGEVLGSVRAGAHWTPTVFAIAQRECIDSFFSQNSFISYDALHKLGISQPVQFLQSRYPEGKHLVTVFVHPSMIEILDAATEDAVERGSWIDSLSVLPASFGSQDASKILSLCPSVQSALKANKALILGESYVFSNGFVKDVYDRVEKEVESFGLSGSSGIMPSDDSYLIKEAKVGQDTNRSSEASETSSESGHKNVLEKGSKKKRGKSGGNVKSGATESGADDTEYIPTKSKKNQKRGKDTPPSQVSDSKPGAKKDGGKLQEGNLNVPSEEWVIQKIMMLNPDFEEQGIDDPKTILRPLASYMRPMLINYLKEKRKALFTENAEKMKRLLDNLQKKLDESFLNMQLYEKALDLFEDDQSTSVIMHRHLLRATAATLVDTLFLNLDMHNKLKNGIEVQELQNSDSVSLSSTERTALAKSFPGPLSKRALAVIEALEGKQVETFMSAFKELAEESGLHLKKLDKKLERTLLHSYRKDLTSQVSAETDPVSLLAKVVSLLYVQVHNKALQAPGRAISVAVSRLKDKMDDSAYKVLTDYQTATVTLLALMSAATGDEQGCSSDRILSKREHLENLMPALKGLVLGSSQS</sequence>
<comment type="similarity">
    <text evidence="1">Belongs to the UFL1 family.</text>
</comment>
<feature type="compositionally biased region" description="Basic and acidic residues" evidence="6">
    <location>
        <begin position="995"/>
        <end position="1004"/>
    </location>
</feature>
<feature type="compositionally biased region" description="Low complexity" evidence="6">
    <location>
        <begin position="985"/>
        <end position="994"/>
    </location>
</feature>
<dbReference type="PROSITE" id="PS50297">
    <property type="entry name" value="ANK_REP_REGION"/>
    <property type="match status" value="4"/>
</dbReference>
<dbReference type="InterPro" id="IPR056579">
    <property type="entry name" value="Ufl1_N"/>
</dbReference>
<keyword evidence="13" id="KW-1185">Reference proteome</keyword>
<feature type="domain" description="E3 UFM1-protein ligase 1-like N-terminal" evidence="8">
    <location>
        <begin position="573"/>
        <end position="857"/>
    </location>
</feature>
<dbReference type="Pfam" id="PF25870">
    <property type="entry name" value="WHD_UFL1_5th"/>
    <property type="match status" value="1"/>
</dbReference>
<dbReference type="PROSITE" id="PS50088">
    <property type="entry name" value="ANK_REPEAT"/>
    <property type="match status" value="4"/>
</dbReference>
<feature type="repeat" description="ANK" evidence="4">
    <location>
        <begin position="197"/>
        <end position="230"/>
    </location>
</feature>
<protein>
    <recommendedName>
        <fullName evidence="14">PGG domain-containing protein</fullName>
    </recommendedName>
</protein>
<evidence type="ECO:0000256" key="7">
    <source>
        <dbReference type="SAM" id="Phobius"/>
    </source>
</evidence>
<feature type="repeat" description="ANK" evidence="4">
    <location>
        <begin position="129"/>
        <end position="161"/>
    </location>
</feature>
<keyword evidence="4" id="KW-0040">ANK repeat</keyword>
<evidence type="ECO:0000256" key="2">
    <source>
        <dbReference type="ARBA" id="ARBA00022679"/>
    </source>
</evidence>
<dbReference type="InterPro" id="IPR026961">
    <property type="entry name" value="PGG_dom"/>
</dbReference>
<dbReference type="GO" id="GO:0061666">
    <property type="term" value="F:UFM1 ligase activity"/>
    <property type="evidence" value="ECO:0007669"/>
    <property type="project" value="InterPro"/>
</dbReference>
<feature type="transmembrane region" description="Helical" evidence="7">
    <location>
        <begin position="495"/>
        <end position="520"/>
    </location>
</feature>
<gene>
    <name evidence="12" type="ORF">WN944_027990</name>
</gene>
<proteinExistence type="inferred from homology"/>
<accession>A0AAP0LJP7</accession>
<reference evidence="12 13" key="1">
    <citation type="submission" date="2024-05" db="EMBL/GenBank/DDBJ databases">
        <title>Haplotype-resolved chromosome-level genome assembly of Huyou (Citrus changshanensis).</title>
        <authorList>
            <person name="Miao C."/>
            <person name="Chen W."/>
            <person name="Wu Y."/>
            <person name="Wang L."/>
            <person name="Zhao S."/>
            <person name="Grierson D."/>
            <person name="Xu C."/>
            <person name="Chen K."/>
        </authorList>
    </citation>
    <scope>NUCLEOTIDE SEQUENCE [LARGE SCALE GENOMIC DNA]</scope>
    <source>
        <strain evidence="12">01-14</strain>
        <tissue evidence="12">Leaf</tissue>
    </source>
</reference>
<dbReference type="InterPro" id="IPR036770">
    <property type="entry name" value="Ankyrin_rpt-contain_sf"/>
</dbReference>
<feature type="repeat" description="ANK" evidence="4">
    <location>
        <begin position="95"/>
        <end position="116"/>
    </location>
</feature>
<feature type="domain" description="PGG" evidence="9">
    <location>
        <begin position="372"/>
        <end position="488"/>
    </location>
</feature>
<keyword evidence="7" id="KW-1133">Transmembrane helix</keyword>
<comment type="caution">
    <text evidence="12">The sequence shown here is derived from an EMBL/GenBank/DDBJ whole genome shotgun (WGS) entry which is preliminary data.</text>
</comment>
<dbReference type="PANTHER" id="PTHR31057:SF0">
    <property type="entry name" value="E3 UFM1-PROTEIN LIGASE 1"/>
    <property type="match status" value="1"/>
</dbReference>
<dbReference type="Gene3D" id="1.25.40.20">
    <property type="entry name" value="Ankyrin repeat-containing domain"/>
    <property type="match status" value="2"/>
</dbReference>
<keyword evidence="2" id="KW-0808">Transferase</keyword>
<evidence type="ECO:0008006" key="14">
    <source>
        <dbReference type="Google" id="ProtNLM"/>
    </source>
</evidence>
<name>A0AAP0LJP7_9ROSI</name>
<dbReference type="GO" id="GO:0032434">
    <property type="term" value="P:regulation of proteasomal ubiquitin-dependent protein catabolic process"/>
    <property type="evidence" value="ECO:0007669"/>
    <property type="project" value="TreeGrafter"/>
</dbReference>
<dbReference type="Pfam" id="PF12796">
    <property type="entry name" value="Ank_2"/>
    <property type="match status" value="3"/>
</dbReference>
<feature type="transmembrane region" description="Helical" evidence="7">
    <location>
        <begin position="374"/>
        <end position="397"/>
    </location>
</feature>
<dbReference type="InterPro" id="IPR056580">
    <property type="entry name" value="Ufl1_dom"/>
</dbReference>
<keyword evidence="7" id="KW-0812">Transmembrane</keyword>
<keyword evidence="5" id="KW-0175">Coiled coil</keyword>
<feature type="transmembrane region" description="Helical" evidence="7">
    <location>
        <begin position="469"/>
        <end position="489"/>
    </location>
</feature>
<dbReference type="Pfam" id="PF23659">
    <property type="entry name" value="UFL1"/>
    <property type="match status" value="1"/>
</dbReference>
<keyword evidence="7" id="KW-0472">Membrane</keyword>
<dbReference type="InterPro" id="IPR002110">
    <property type="entry name" value="Ankyrin_rpt"/>
</dbReference>
<feature type="domain" description="E3 UFM1-protein ligase 1-like" evidence="10">
    <location>
        <begin position="1134"/>
        <end position="1264"/>
    </location>
</feature>
<feature type="region of interest" description="Disordered" evidence="6">
    <location>
        <begin position="1"/>
        <end position="29"/>
    </location>
</feature>
<dbReference type="EMBL" id="JBCGBO010000025">
    <property type="protein sequence ID" value="KAK9175978.1"/>
    <property type="molecule type" value="Genomic_DNA"/>
</dbReference>
<dbReference type="GO" id="GO:1990592">
    <property type="term" value="P:protein K69-linked ufmylation"/>
    <property type="evidence" value="ECO:0007669"/>
    <property type="project" value="TreeGrafter"/>
</dbReference>
<evidence type="ECO:0000259" key="11">
    <source>
        <dbReference type="Pfam" id="PF25041"/>
    </source>
</evidence>
<evidence type="ECO:0000313" key="12">
    <source>
        <dbReference type="EMBL" id="KAK9175978.1"/>
    </source>
</evidence>
<dbReference type="Pfam" id="PF25041">
    <property type="entry name" value="UFL1_C"/>
    <property type="match status" value="1"/>
</dbReference>
<organism evidence="12 13">
    <name type="scientific">Citrus x changshan-huyou</name>
    <dbReference type="NCBI Taxonomy" id="2935761"/>
    <lineage>
        <taxon>Eukaryota</taxon>
        <taxon>Viridiplantae</taxon>
        <taxon>Streptophyta</taxon>
        <taxon>Embryophyta</taxon>
        <taxon>Tracheophyta</taxon>
        <taxon>Spermatophyta</taxon>
        <taxon>Magnoliopsida</taxon>
        <taxon>eudicotyledons</taxon>
        <taxon>Gunneridae</taxon>
        <taxon>Pentapetalae</taxon>
        <taxon>rosids</taxon>
        <taxon>malvids</taxon>
        <taxon>Sapindales</taxon>
        <taxon>Rutaceae</taxon>
        <taxon>Aurantioideae</taxon>
        <taxon>Citrus</taxon>
    </lineage>
</organism>
<dbReference type="GO" id="GO:0005789">
    <property type="term" value="C:endoplasmic reticulum membrane"/>
    <property type="evidence" value="ECO:0007669"/>
    <property type="project" value="TreeGrafter"/>
</dbReference>
<dbReference type="GO" id="GO:0034976">
    <property type="term" value="P:response to endoplasmic reticulum stress"/>
    <property type="evidence" value="ECO:0007669"/>
    <property type="project" value="TreeGrafter"/>
</dbReference>
<evidence type="ECO:0000256" key="6">
    <source>
        <dbReference type="SAM" id="MobiDB-lite"/>
    </source>
</evidence>
<dbReference type="InterPro" id="IPR018611">
    <property type="entry name" value="Ufl1"/>
</dbReference>
<feature type="repeat" description="ANK" evidence="4">
    <location>
        <begin position="163"/>
        <end position="195"/>
    </location>
</feature>
<dbReference type="SUPFAM" id="SSF48403">
    <property type="entry name" value="Ankyrin repeat"/>
    <property type="match status" value="1"/>
</dbReference>
<dbReference type="Pfam" id="PF09743">
    <property type="entry name" value="E3_UFM1_ligase"/>
    <property type="match status" value="1"/>
</dbReference>
<feature type="coiled-coil region" evidence="5">
    <location>
        <begin position="1120"/>
        <end position="1154"/>
    </location>
</feature>
<evidence type="ECO:0000256" key="3">
    <source>
        <dbReference type="ARBA" id="ARBA00022786"/>
    </source>
</evidence>
<keyword evidence="3" id="KW-0833">Ubl conjugation pathway</keyword>
<dbReference type="PANTHER" id="PTHR31057">
    <property type="entry name" value="E3 UFM1-PROTEIN LIGASE 1"/>
    <property type="match status" value="1"/>
</dbReference>
<feature type="region of interest" description="Disordered" evidence="6">
    <location>
        <begin position="978"/>
        <end position="1070"/>
    </location>
</feature>
<evidence type="ECO:0000256" key="1">
    <source>
        <dbReference type="ARBA" id="ARBA00010789"/>
    </source>
</evidence>
<evidence type="ECO:0000259" key="9">
    <source>
        <dbReference type="Pfam" id="PF13962"/>
    </source>
</evidence>
<feature type="domain" description="E3 UFM1-protein ligase-like C-terminal" evidence="11">
    <location>
        <begin position="1269"/>
        <end position="1382"/>
    </location>
</feature>
<evidence type="ECO:0000256" key="5">
    <source>
        <dbReference type="SAM" id="Coils"/>
    </source>
</evidence>
<evidence type="ECO:0000313" key="13">
    <source>
        <dbReference type="Proteomes" id="UP001428341"/>
    </source>
</evidence>
<evidence type="ECO:0000259" key="10">
    <source>
        <dbReference type="Pfam" id="PF23659"/>
    </source>
</evidence>
<dbReference type="Pfam" id="PF13962">
    <property type="entry name" value="PGG"/>
    <property type="match status" value="1"/>
</dbReference>
<feature type="transmembrane region" description="Helical" evidence="7">
    <location>
        <begin position="426"/>
        <end position="448"/>
    </location>
</feature>
<dbReference type="SMART" id="SM00248">
    <property type="entry name" value="ANK"/>
    <property type="match status" value="8"/>
</dbReference>
<evidence type="ECO:0000256" key="4">
    <source>
        <dbReference type="PROSITE-ProRule" id="PRU00023"/>
    </source>
</evidence>
<dbReference type="InterPro" id="IPR056761">
    <property type="entry name" value="Ufl1-like_C"/>
</dbReference>
<dbReference type="Proteomes" id="UP001428341">
    <property type="component" value="Unassembled WGS sequence"/>
</dbReference>
<evidence type="ECO:0000259" key="8">
    <source>
        <dbReference type="Pfam" id="PF09743"/>
    </source>
</evidence>